<feature type="chain" id="PRO_5047190366" description="Lipoprotein" evidence="1">
    <location>
        <begin position="18"/>
        <end position="271"/>
    </location>
</feature>
<keyword evidence="3" id="KW-1185">Reference proteome</keyword>
<organism evidence="2 3">
    <name type="scientific">Pedobacter boryungensis</name>
    <dbReference type="NCBI Taxonomy" id="869962"/>
    <lineage>
        <taxon>Bacteria</taxon>
        <taxon>Pseudomonadati</taxon>
        <taxon>Bacteroidota</taxon>
        <taxon>Sphingobacteriia</taxon>
        <taxon>Sphingobacteriales</taxon>
        <taxon>Sphingobacteriaceae</taxon>
        <taxon>Pedobacter</taxon>
    </lineage>
</organism>
<protein>
    <recommendedName>
        <fullName evidence="4">Lipoprotein</fullName>
    </recommendedName>
</protein>
<evidence type="ECO:0008006" key="4">
    <source>
        <dbReference type="Google" id="ProtNLM"/>
    </source>
</evidence>
<comment type="caution">
    <text evidence="2">The sequence shown here is derived from an EMBL/GenBank/DDBJ whole genome shotgun (WGS) entry which is preliminary data.</text>
</comment>
<gene>
    <name evidence="2" type="ORF">HQN85_13180</name>
</gene>
<dbReference type="PROSITE" id="PS51257">
    <property type="entry name" value="PROKAR_LIPOPROTEIN"/>
    <property type="match status" value="1"/>
</dbReference>
<keyword evidence="1" id="KW-0732">Signal</keyword>
<evidence type="ECO:0000313" key="2">
    <source>
        <dbReference type="EMBL" id="NQX32688.1"/>
    </source>
</evidence>
<proteinExistence type="predicted"/>
<name>A0ABX2DF16_9SPHI</name>
<dbReference type="EMBL" id="JABMKV010000003">
    <property type="protein sequence ID" value="NQX32688.1"/>
    <property type="molecule type" value="Genomic_DNA"/>
</dbReference>
<sequence>MKSVYYLVLICTFSALFGCNYIKSDHPQAELTDENATNLTAQSIINYANSIDKNLTQFSKNTSLVYMLGDLSFYVEKYTQNNQTVLLIEHSYNGGTSNSLKKYYFKNDSLILETDKNELVNEDGTVFKDARTYLRNNTVFKIENKTASTQAALTSLPYIGLPLSNNNKPDQSYLENVNSLNNVVNGNDKFDVVFESITTYPDSRYIILRSKIQNSYSASVLVKERDALIDSLLNDPINFKDQKLKFKWVVKDKEAVYVPVASNTSASGLNK</sequence>
<accession>A0ABX2DF16</accession>
<dbReference type="Proteomes" id="UP000762110">
    <property type="component" value="Unassembled WGS sequence"/>
</dbReference>
<reference evidence="2 3" key="1">
    <citation type="submission" date="2020-05" db="EMBL/GenBank/DDBJ databases">
        <title>Description of Pedobacter foliorum sp. nov.</title>
        <authorList>
            <person name="Qi S."/>
            <person name="Carlier A."/>
            <person name="Cnockaert M."/>
            <person name="Vandamme P."/>
        </authorList>
    </citation>
    <scope>NUCLEOTIDE SEQUENCE [LARGE SCALE GENOMIC DNA]</scope>
    <source>
        <strain evidence="2 3">LMG 31300</strain>
    </source>
</reference>
<dbReference type="RefSeq" id="WP_173272983.1">
    <property type="nucleotide sequence ID" value="NZ_JABMKV010000003.1"/>
</dbReference>
<evidence type="ECO:0000256" key="1">
    <source>
        <dbReference type="SAM" id="SignalP"/>
    </source>
</evidence>
<evidence type="ECO:0000313" key="3">
    <source>
        <dbReference type="Proteomes" id="UP000762110"/>
    </source>
</evidence>
<feature type="signal peptide" evidence="1">
    <location>
        <begin position="1"/>
        <end position="17"/>
    </location>
</feature>